<name>A0A7C2XZZ3_9BACT</name>
<dbReference type="GO" id="GO:0005737">
    <property type="term" value="C:cytoplasm"/>
    <property type="evidence" value="ECO:0007669"/>
    <property type="project" value="UniProtKB-SubCell"/>
</dbReference>
<dbReference type="Gene3D" id="3.40.1260.20">
    <property type="entry name" value="Ribonuclease E, catalytic domain"/>
    <property type="match status" value="1"/>
</dbReference>
<evidence type="ECO:0000256" key="7">
    <source>
        <dbReference type="ARBA" id="ARBA00022519"/>
    </source>
</evidence>
<evidence type="ECO:0000256" key="2">
    <source>
        <dbReference type="ARBA" id="ARBA00004496"/>
    </source>
</evidence>
<dbReference type="InterPro" id="IPR019307">
    <property type="entry name" value="RNA-bd_AU-1/RNase_E/G"/>
</dbReference>
<dbReference type="SMART" id="SM00316">
    <property type="entry name" value="S1"/>
    <property type="match status" value="1"/>
</dbReference>
<evidence type="ECO:0000256" key="11">
    <source>
        <dbReference type="ARBA" id="ARBA00022723"/>
    </source>
</evidence>
<evidence type="ECO:0000256" key="9">
    <source>
        <dbReference type="ARBA" id="ARBA00022694"/>
    </source>
</evidence>
<keyword evidence="10" id="KW-0540">Nuclease</keyword>
<dbReference type="GO" id="GO:0004540">
    <property type="term" value="F:RNA nuclease activity"/>
    <property type="evidence" value="ECO:0007669"/>
    <property type="project" value="InterPro"/>
</dbReference>
<comment type="caution">
    <text evidence="20">The sequence shown here is derived from an EMBL/GenBank/DDBJ whole genome shotgun (WGS) entry which is preliminary data.</text>
</comment>
<dbReference type="GO" id="GO:0046872">
    <property type="term" value="F:metal ion binding"/>
    <property type="evidence" value="ECO:0007669"/>
    <property type="project" value="UniProtKB-KW"/>
</dbReference>
<feature type="compositionally biased region" description="Basic and acidic residues" evidence="18">
    <location>
        <begin position="19"/>
        <end position="44"/>
    </location>
</feature>
<dbReference type="InterPro" id="IPR003029">
    <property type="entry name" value="S1_domain"/>
</dbReference>
<evidence type="ECO:0000256" key="6">
    <source>
        <dbReference type="ARBA" id="ARBA00022490"/>
    </source>
</evidence>
<dbReference type="NCBIfam" id="TIGR00757">
    <property type="entry name" value="RNaseEG"/>
    <property type="match status" value="1"/>
</dbReference>
<evidence type="ECO:0000259" key="19">
    <source>
        <dbReference type="PROSITE" id="PS50126"/>
    </source>
</evidence>
<keyword evidence="17" id="KW-0472">Membrane</keyword>
<keyword evidence="9" id="KW-0819">tRNA processing</keyword>
<dbReference type="InterPro" id="IPR012340">
    <property type="entry name" value="NA-bd_OB-fold"/>
</dbReference>
<dbReference type="PROSITE" id="PS50126">
    <property type="entry name" value="S1"/>
    <property type="match status" value="1"/>
</dbReference>
<dbReference type="GO" id="GO:0016787">
    <property type="term" value="F:hydrolase activity"/>
    <property type="evidence" value="ECO:0007669"/>
    <property type="project" value="UniProtKB-KW"/>
</dbReference>
<protein>
    <recommendedName>
        <fullName evidence="4">Ribonuclease G</fullName>
    </recommendedName>
</protein>
<feature type="domain" description="S1 motif" evidence="19">
    <location>
        <begin position="223"/>
        <end position="306"/>
    </location>
</feature>
<dbReference type="CDD" id="cd04453">
    <property type="entry name" value="S1_RNase_E"/>
    <property type="match status" value="1"/>
</dbReference>
<keyword evidence="11" id="KW-0479">Metal-binding</keyword>
<evidence type="ECO:0000256" key="17">
    <source>
        <dbReference type="ARBA" id="ARBA00023136"/>
    </source>
</evidence>
<keyword evidence="15" id="KW-0460">Magnesium</keyword>
<feature type="compositionally biased region" description="Low complexity" evidence="18">
    <location>
        <begin position="79"/>
        <end position="92"/>
    </location>
</feature>
<evidence type="ECO:0000256" key="12">
    <source>
        <dbReference type="ARBA" id="ARBA00022730"/>
    </source>
</evidence>
<evidence type="ECO:0000256" key="3">
    <source>
        <dbReference type="ARBA" id="ARBA00005663"/>
    </source>
</evidence>
<dbReference type="GO" id="GO:0004519">
    <property type="term" value="F:endonuclease activity"/>
    <property type="evidence" value="ECO:0007669"/>
    <property type="project" value="UniProtKB-KW"/>
</dbReference>
<evidence type="ECO:0000256" key="8">
    <source>
        <dbReference type="ARBA" id="ARBA00022552"/>
    </source>
</evidence>
<sequence length="679" mass="75940">MSDDQPRSVLDRVSQWLGRKKEQPEKNSQEERGTMPDKEKEKTEQQPQQSTPKTSKERTPIPPTQGGDETGTAEQPAGRSEAAKSARALSASARRRNQRARAKERAAREAAEAKVASQDAPPDLQDAPPQQPDVEVAPQTQPKAKAKPRAKAKAAPKAKPKPKPKSAAKPASEEEDSPPAKPGSGYKLLINTDEPEECRLALLENGKVEGFFIESVSRAQIKGNIYKGRITSVEANLQAAFVDLGLPKNGFLSFSEIHPEYYSQEVDPETHWKNLKIQDVVKKGQEVLVEVVKEATGNKGPSLTTYLSLPGRCLVLMPGSDSSGISRKIDDEAQRRKLREMVEGLNIPEGIGYIIRTASQEITKTSLGQDLRYLLNLWEEIKKNGQTMAAPALIYKEQNIISRFLRDHYTTDIREILVDDEEAAEQVRNFLQLLPAAQRKKTTVKLHQGSQPIFHQYHVEKQIEQMFQPTVALPSGGSIVINPTEALVAVDVNSGRTSSKDRDFEESIFIANMEAAEELARQLRMRDLGGLIVVDFIDMRSAAHTREVEKKVRECMKKDKAKVDFSKISKFGLMQISRQKMAAPLQSTSYKTCPHCEGRGMIRSVENMALSHLRQIQTGMSRRQAKKVLCRLPMEVAQYILNKKRGELLELEKEYGAEIAVEIDPVMMPADHKIDFIRE</sequence>
<comment type="cofactor">
    <cofactor evidence="1">
        <name>Mg(2+)</name>
        <dbReference type="ChEBI" id="CHEBI:18420"/>
    </cofactor>
</comment>
<gene>
    <name evidence="20" type="ORF">ENN98_06460</name>
</gene>
<evidence type="ECO:0000256" key="4">
    <source>
        <dbReference type="ARBA" id="ARBA00017719"/>
    </source>
</evidence>
<dbReference type="GO" id="GO:0006364">
    <property type="term" value="P:rRNA processing"/>
    <property type="evidence" value="ECO:0007669"/>
    <property type="project" value="UniProtKB-KW"/>
</dbReference>
<feature type="compositionally biased region" description="Low complexity" evidence="18">
    <location>
        <begin position="113"/>
        <end position="128"/>
    </location>
</feature>
<keyword evidence="7" id="KW-0997">Cell inner membrane</keyword>
<comment type="subcellular location">
    <subcellularLocation>
        <location evidence="2">Cytoplasm</location>
    </subcellularLocation>
</comment>
<evidence type="ECO:0000256" key="10">
    <source>
        <dbReference type="ARBA" id="ARBA00022722"/>
    </source>
</evidence>
<accession>A0A7C2XZZ3</accession>
<evidence type="ECO:0000256" key="16">
    <source>
        <dbReference type="ARBA" id="ARBA00022884"/>
    </source>
</evidence>
<keyword evidence="13" id="KW-0255">Endonuclease</keyword>
<evidence type="ECO:0000256" key="5">
    <source>
        <dbReference type="ARBA" id="ARBA00022475"/>
    </source>
</evidence>
<feature type="compositionally biased region" description="Basic and acidic residues" evidence="18">
    <location>
        <begin position="101"/>
        <end position="112"/>
    </location>
</feature>
<keyword evidence="12" id="KW-0699">rRNA-binding</keyword>
<feature type="compositionally biased region" description="Basic and acidic residues" evidence="18">
    <location>
        <begin position="1"/>
        <end position="10"/>
    </location>
</feature>
<feature type="compositionally biased region" description="Basic residues" evidence="18">
    <location>
        <begin position="144"/>
        <end position="166"/>
    </location>
</feature>
<dbReference type="EMBL" id="DSDS01000144">
    <property type="protein sequence ID" value="HET98319.1"/>
    <property type="molecule type" value="Genomic_DNA"/>
</dbReference>
<dbReference type="Pfam" id="PF00575">
    <property type="entry name" value="S1"/>
    <property type="match status" value="1"/>
</dbReference>
<feature type="region of interest" description="Disordered" evidence="18">
    <location>
        <begin position="1"/>
        <end position="188"/>
    </location>
</feature>
<dbReference type="Gene3D" id="2.40.50.140">
    <property type="entry name" value="Nucleic acid-binding proteins"/>
    <property type="match status" value="1"/>
</dbReference>
<keyword evidence="8" id="KW-0698">rRNA processing</keyword>
<evidence type="ECO:0000256" key="18">
    <source>
        <dbReference type="SAM" id="MobiDB-lite"/>
    </source>
</evidence>
<evidence type="ECO:0000256" key="14">
    <source>
        <dbReference type="ARBA" id="ARBA00022801"/>
    </source>
</evidence>
<keyword evidence="14" id="KW-0378">Hydrolase</keyword>
<dbReference type="PANTHER" id="PTHR30001">
    <property type="entry name" value="RIBONUCLEASE"/>
    <property type="match status" value="1"/>
</dbReference>
<dbReference type="InterPro" id="IPR048583">
    <property type="entry name" value="RNase_E_G_thioredoxin-like"/>
</dbReference>
<dbReference type="Pfam" id="PF20833">
    <property type="entry name" value="RNase_E_G_Thio"/>
    <property type="match status" value="1"/>
</dbReference>
<comment type="similarity">
    <text evidence="3">Belongs to the RNase E/G family. RNase G subfamily.</text>
</comment>
<dbReference type="GO" id="GO:0019843">
    <property type="term" value="F:rRNA binding"/>
    <property type="evidence" value="ECO:0007669"/>
    <property type="project" value="UniProtKB-KW"/>
</dbReference>
<dbReference type="Proteomes" id="UP000885986">
    <property type="component" value="Unassembled WGS sequence"/>
</dbReference>
<keyword evidence="6" id="KW-0963">Cytoplasm</keyword>
<keyword evidence="5" id="KW-1003">Cell membrane</keyword>
<dbReference type="GO" id="GO:0008033">
    <property type="term" value="P:tRNA processing"/>
    <property type="evidence" value="ECO:0007669"/>
    <property type="project" value="UniProtKB-KW"/>
</dbReference>
<dbReference type="Pfam" id="PF10150">
    <property type="entry name" value="RNase_E_G"/>
    <property type="match status" value="1"/>
</dbReference>
<keyword evidence="16" id="KW-0694">RNA-binding</keyword>
<dbReference type="AlphaFoldDB" id="A0A7C2XZZ3"/>
<proteinExistence type="inferred from homology"/>
<dbReference type="SUPFAM" id="SSF50249">
    <property type="entry name" value="Nucleic acid-binding proteins"/>
    <property type="match status" value="1"/>
</dbReference>
<evidence type="ECO:0000256" key="13">
    <source>
        <dbReference type="ARBA" id="ARBA00022759"/>
    </source>
</evidence>
<dbReference type="InterPro" id="IPR004659">
    <property type="entry name" value="RNase_E/G"/>
</dbReference>
<evidence type="ECO:0000256" key="15">
    <source>
        <dbReference type="ARBA" id="ARBA00022842"/>
    </source>
</evidence>
<dbReference type="PANTHER" id="PTHR30001:SF1">
    <property type="entry name" value="RIBONUCLEASE E_G-LIKE PROTEIN, CHLOROPLASTIC"/>
    <property type="match status" value="1"/>
</dbReference>
<evidence type="ECO:0000313" key="20">
    <source>
        <dbReference type="EMBL" id="HET98319.1"/>
    </source>
</evidence>
<evidence type="ECO:0000256" key="1">
    <source>
        <dbReference type="ARBA" id="ARBA00001946"/>
    </source>
</evidence>
<organism evidence="20">
    <name type="scientific">Desulfurivibrio alkaliphilus</name>
    <dbReference type="NCBI Taxonomy" id="427923"/>
    <lineage>
        <taxon>Bacteria</taxon>
        <taxon>Pseudomonadati</taxon>
        <taxon>Thermodesulfobacteriota</taxon>
        <taxon>Desulfobulbia</taxon>
        <taxon>Desulfobulbales</taxon>
        <taxon>Desulfobulbaceae</taxon>
        <taxon>Desulfurivibrio</taxon>
    </lineage>
</organism>
<reference evidence="20" key="1">
    <citation type="journal article" date="2020" name="mSystems">
        <title>Genome- and Community-Level Interaction Insights into Carbon Utilization and Element Cycling Functions of Hydrothermarchaeota in Hydrothermal Sediment.</title>
        <authorList>
            <person name="Zhou Z."/>
            <person name="Liu Y."/>
            <person name="Xu W."/>
            <person name="Pan J."/>
            <person name="Luo Z.H."/>
            <person name="Li M."/>
        </authorList>
    </citation>
    <scope>NUCLEOTIDE SEQUENCE [LARGE SCALE GENOMIC DNA]</scope>
    <source>
        <strain evidence="20">SpSt-1224</strain>
    </source>
</reference>